<dbReference type="InterPro" id="IPR014756">
    <property type="entry name" value="Ig_E-set"/>
</dbReference>
<keyword evidence="3" id="KW-1185">Reference proteome</keyword>
<dbReference type="PANTHER" id="PTHR22625">
    <property type="entry name" value="PLEXIN"/>
    <property type="match status" value="1"/>
</dbReference>
<dbReference type="InterPro" id="IPR031148">
    <property type="entry name" value="Plexin"/>
</dbReference>
<protein>
    <recommendedName>
        <fullName evidence="1">IPT/TIG domain-containing protein</fullName>
    </recommendedName>
</protein>
<dbReference type="Gene3D" id="2.60.40.10">
    <property type="entry name" value="Immunoglobulins"/>
    <property type="match status" value="3"/>
</dbReference>
<organism evidence="2 3">
    <name type="scientific">Actinomadura vinacea</name>
    <dbReference type="NCBI Taxonomy" id="115336"/>
    <lineage>
        <taxon>Bacteria</taxon>
        <taxon>Bacillati</taxon>
        <taxon>Actinomycetota</taxon>
        <taxon>Actinomycetes</taxon>
        <taxon>Streptosporangiales</taxon>
        <taxon>Thermomonosporaceae</taxon>
        <taxon>Actinomadura</taxon>
    </lineage>
</organism>
<name>A0ABP5WJ34_9ACTN</name>
<feature type="domain" description="IPT/TIG" evidence="1">
    <location>
        <begin position="3"/>
        <end position="85"/>
    </location>
</feature>
<accession>A0ABP5WJ34</accession>
<dbReference type="Pfam" id="PF01833">
    <property type="entry name" value="TIG"/>
    <property type="match status" value="3"/>
</dbReference>
<dbReference type="PANTHER" id="PTHR22625:SF70">
    <property type="entry name" value="PLEXIN A, ISOFORM A"/>
    <property type="match status" value="1"/>
</dbReference>
<dbReference type="SUPFAM" id="SSF81296">
    <property type="entry name" value="E set domains"/>
    <property type="match status" value="3"/>
</dbReference>
<dbReference type="Proteomes" id="UP001501231">
    <property type="component" value="Unassembled WGS sequence"/>
</dbReference>
<comment type="caution">
    <text evidence="2">The sequence shown here is derived from an EMBL/GenBank/DDBJ whole genome shotgun (WGS) entry which is preliminary data.</text>
</comment>
<evidence type="ECO:0000313" key="3">
    <source>
        <dbReference type="Proteomes" id="UP001501231"/>
    </source>
</evidence>
<dbReference type="EMBL" id="BAAARW010000016">
    <property type="protein sequence ID" value="GAA2428262.1"/>
    <property type="molecule type" value="Genomic_DNA"/>
</dbReference>
<dbReference type="CDD" id="cd00102">
    <property type="entry name" value="IPT"/>
    <property type="match status" value="1"/>
</dbReference>
<proteinExistence type="predicted"/>
<feature type="domain" description="IPT/TIG" evidence="1">
    <location>
        <begin position="176"/>
        <end position="256"/>
    </location>
</feature>
<reference evidence="3" key="1">
    <citation type="journal article" date="2019" name="Int. J. Syst. Evol. Microbiol.">
        <title>The Global Catalogue of Microorganisms (GCM) 10K type strain sequencing project: providing services to taxonomists for standard genome sequencing and annotation.</title>
        <authorList>
            <consortium name="The Broad Institute Genomics Platform"/>
            <consortium name="The Broad Institute Genome Sequencing Center for Infectious Disease"/>
            <person name="Wu L."/>
            <person name="Ma J."/>
        </authorList>
    </citation>
    <scope>NUCLEOTIDE SEQUENCE [LARGE SCALE GENOMIC DNA]</scope>
    <source>
        <strain evidence="3">JCM 3325</strain>
    </source>
</reference>
<dbReference type="CDD" id="cd00603">
    <property type="entry name" value="IPT_PCSR"/>
    <property type="match status" value="1"/>
</dbReference>
<dbReference type="InterPro" id="IPR013783">
    <property type="entry name" value="Ig-like_fold"/>
</dbReference>
<evidence type="ECO:0000313" key="2">
    <source>
        <dbReference type="EMBL" id="GAA2428262.1"/>
    </source>
</evidence>
<gene>
    <name evidence="2" type="ORF">GCM10010191_46610</name>
</gene>
<sequence length="256" mass="24972">MAPPVVSNLNPTQGPVTGGNTVVITGIRFYGTTKVRFGGAAAAFTVNSNTQITATAPPAAGPSTVNVTVAGPHGTSQQTVPYTYSGAVAGRPAVVEVAPGEGPVQGGNTVTITGTNLAQAGSVLFGTAAAVSFTIIADDQLVATVPAGSGSVQVTVVSPGGTSRTTPCTLYTYLAVPVVASLTPDEGPSSGGASVVITGSSLTQATDVFFGAVPAPFSVVSDEQLVARTPAGSGTVTVTVANAAGTSSPGVPYSYQ</sequence>
<feature type="domain" description="IPT/TIG" evidence="1">
    <location>
        <begin position="91"/>
        <end position="174"/>
    </location>
</feature>
<evidence type="ECO:0000259" key="1">
    <source>
        <dbReference type="SMART" id="SM00429"/>
    </source>
</evidence>
<dbReference type="SMART" id="SM00429">
    <property type="entry name" value="IPT"/>
    <property type="match status" value="3"/>
</dbReference>
<dbReference type="InterPro" id="IPR002909">
    <property type="entry name" value="IPT_dom"/>
</dbReference>